<reference evidence="1 2" key="1">
    <citation type="submission" date="2017-02" db="EMBL/GenBank/DDBJ databases">
        <authorList>
            <person name="Peterson S.W."/>
        </authorList>
    </citation>
    <scope>NUCLEOTIDE SEQUENCE [LARGE SCALE GENOMIC DNA]</scope>
    <source>
        <strain evidence="1 2">B Mb 05.01</strain>
    </source>
</reference>
<evidence type="ECO:0000313" key="1">
    <source>
        <dbReference type="EMBL" id="SJN15915.1"/>
    </source>
</evidence>
<dbReference type="Proteomes" id="UP000196320">
    <property type="component" value="Unassembled WGS sequence"/>
</dbReference>
<name>A0A1R4I7V0_9MICO</name>
<accession>A0A1R4I7V0</accession>
<sequence length="40" mass="4448">MPVPGLPEDEHMKQIPDAASSARRALLDDRVVSFLSRDRA</sequence>
<protein>
    <submittedName>
        <fullName evidence="1">Uncharacterized protein</fullName>
    </submittedName>
</protein>
<proteinExistence type="predicted"/>
<keyword evidence="2" id="KW-1185">Reference proteome</keyword>
<gene>
    <name evidence="1" type="ORF">FM104_00670</name>
</gene>
<dbReference type="AlphaFoldDB" id="A0A1R4I7V0"/>
<evidence type="ECO:0000313" key="2">
    <source>
        <dbReference type="Proteomes" id="UP000196320"/>
    </source>
</evidence>
<organism evidence="1 2">
    <name type="scientific">Microbacterium esteraromaticum</name>
    <dbReference type="NCBI Taxonomy" id="57043"/>
    <lineage>
        <taxon>Bacteria</taxon>
        <taxon>Bacillati</taxon>
        <taxon>Actinomycetota</taxon>
        <taxon>Actinomycetes</taxon>
        <taxon>Micrococcales</taxon>
        <taxon>Microbacteriaceae</taxon>
        <taxon>Microbacterium</taxon>
    </lineage>
</organism>
<dbReference type="EMBL" id="FUKO01000002">
    <property type="protein sequence ID" value="SJN15915.1"/>
    <property type="molecule type" value="Genomic_DNA"/>
</dbReference>